<comment type="caution">
    <text evidence="6">The sequence shown here is derived from an EMBL/GenBank/DDBJ whole genome shotgun (WGS) entry which is preliminary data.</text>
</comment>
<dbReference type="GO" id="GO:0008658">
    <property type="term" value="F:penicillin binding"/>
    <property type="evidence" value="ECO:0007669"/>
    <property type="project" value="InterPro"/>
</dbReference>
<evidence type="ECO:0000313" key="6">
    <source>
        <dbReference type="EMBL" id="MBK1814365.1"/>
    </source>
</evidence>
<dbReference type="Pfam" id="PF00905">
    <property type="entry name" value="Transpeptidase"/>
    <property type="match status" value="1"/>
</dbReference>
<dbReference type="AlphaFoldDB" id="A0A934R2L6"/>
<keyword evidence="3" id="KW-0472">Membrane</keyword>
<dbReference type="PANTHER" id="PTHR30627:SF1">
    <property type="entry name" value="PEPTIDOGLYCAN D,D-TRANSPEPTIDASE FTSI"/>
    <property type="match status" value="1"/>
</dbReference>
<feature type="domain" description="Penicillin-binding protein dimerisation" evidence="5">
    <location>
        <begin position="53"/>
        <end position="263"/>
    </location>
</feature>
<dbReference type="Gene3D" id="3.30.450.330">
    <property type="match status" value="1"/>
</dbReference>
<dbReference type="InterPro" id="IPR036138">
    <property type="entry name" value="PBP_dimer_sf"/>
</dbReference>
<dbReference type="GO" id="GO:0071555">
    <property type="term" value="P:cell wall organization"/>
    <property type="evidence" value="ECO:0007669"/>
    <property type="project" value="TreeGrafter"/>
</dbReference>
<dbReference type="InterPro" id="IPR012338">
    <property type="entry name" value="Beta-lactam/transpept-like"/>
</dbReference>
<keyword evidence="2" id="KW-0378">Hydrolase</keyword>
<dbReference type="InterPro" id="IPR001460">
    <property type="entry name" value="PCN-bd_Tpept"/>
</dbReference>
<sequence length="641" mass="69880">MKTTFQSRCIILCSILVVGLSVLSARLVQIQLVDRHHYEQKSQRQNRSVERLTASRGEIVDRNEETLAKSIPVMSVLVDKTHIMDPKIGSFGLAYQQASAEPGWNDLTPAKQAKRINVLRGEILDGEPVEVIQQKYLAYIVGTLARPLGMRRDELHAKIAGNDAKYFTIAKNINQDIGDNIREITEKNRIDGIEFENSLKRWYTSEEHATHLIGFTAESEEKDADGKVHTKIVGRFGVESSMNDFLAGRDGWSEKRRNDRGIVVPGDSGSLKPPRAGLNVKLTIDMGIQSIVEEELDAGLAEFRTHKGAVVLMDPKTGEILALASRPNFNLNRKENLAQNSFNYAIQAVNEPGSVIKIISASGAMNEGLVTPLTSINCFNGFYQGRGFKVTDDHPAGYLTVEGVLQKSNNNGAYNLGRQLGSRRFYQYLHEFGFGKKTGIQLSGESSGIARNTNNEADFSRACYGYATNVTTLQVACAYSVIAGDGKLRKPHIVKSLIANDGTIVEDYKPEVVGTVLKPRAAAQMRGALEKIVQKGGTGVRAGVPGFRVAGKTGTAEKHNPLGGYFKGKKITTFAGMMPAQDPAFVCVVVIDEPNPTAEVVKPQGGNVSAPIFGKIAARVVTHMNLQPTEPVTTPLSASNR</sequence>
<keyword evidence="7" id="KW-1185">Reference proteome</keyword>
<dbReference type="SUPFAM" id="SSF56519">
    <property type="entry name" value="Penicillin binding protein dimerisation domain"/>
    <property type="match status" value="1"/>
</dbReference>
<dbReference type="Gene3D" id="3.40.710.10">
    <property type="entry name" value="DD-peptidase/beta-lactamase superfamily"/>
    <property type="match status" value="1"/>
</dbReference>
<evidence type="ECO:0000259" key="5">
    <source>
        <dbReference type="Pfam" id="PF03717"/>
    </source>
</evidence>
<name>A0A934R2L6_9BACT</name>
<dbReference type="GO" id="GO:0005886">
    <property type="term" value="C:plasma membrane"/>
    <property type="evidence" value="ECO:0007669"/>
    <property type="project" value="TreeGrafter"/>
</dbReference>
<evidence type="ECO:0000256" key="2">
    <source>
        <dbReference type="ARBA" id="ARBA00022645"/>
    </source>
</evidence>
<reference evidence="6" key="1">
    <citation type="submission" date="2021-01" db="EMBL/GenBank/DDBJ databases">
        <title>Modified the classification status of verrucomicrobia.</title>
        <authorList>
            <person name="Feng X."/>
        </authorList>
    </citation>
    <scope>NUCLEOTIDE SEQUENCE</scope>
    <source>
        <strain evidence="6">JCM 18052</strain>
    </source>
</reference>
<evidence type="ECO:0000259" key="4">
    <source>
        <dbReference type="Pfam" id="PF00905"/>
    </source>
</evidence>
<comment type="subcellular location">
    <subcellularLocation>
        <location evidence="1">Membrane</location>
    </subcellularLocation>
</comment>
<dbReference type="Proteomes" id="UP000600139">
    <property type="component" value="Unassembled WGS sequence"/>
</dbReference>
<proteinExistence type="predicted"/>
<protein>
    <submittedName>
        <fullName evidence="6">Penicillin-binding protein 2</fullName>
    </submittedName>
</protein>
<accession>A0A934R2L6</accession>
<gene>
    <name evidence="6" type="ORF">JIN84_01995</name>
</gene>
<dbReference type="RefSeq" id="WP_200349331.1">
    <property type="nucleotide sequence ID" value="NZ_BAABHZ010000010.1"/>
</dbReference>
<dbReference type="Gene3D" id="3.90.1310.10">
    <property type="entry name" value="Penicillin-binding protein 2a (Domain 2)"/>
    <property type="match status" value="1"/>
</dbReference>
<dbReference type="Pfam" id="PF03717">
    <property type="entry name" value="PBP_dimer"/>
    <property type="match status" value="1"/>
</dbReference>
<feature type="domain" description="Penicillin-binding protein transpeptidase" evidence="4">
    <location>
        <begin position="308"/>
        <end position="616"/>
    </location>
</feature>
<keyword evidence="2" id="KW-0645">Protease</keyword>
<dbReference type="InterPro" id="IPR050515">
    <property type="entry name" value="Beta-lactam/transpept"/>
</dbReference>
<dbReference type="EMBL" id="JAENIK010000004">
    <property type="protein sequence ID" value="MBK1814365.1"/>
    <property type="molecule type" value="Genomic_DNA"/>
</dbReference>
<organism evidence="6 7">
    <name type="scientific">Luteolibacter yonseiensis</name>
    <dbReference type="NCBI Taxonomy" id="1144680"/>
    <lineage>
        <taxon>Bacteria</taxon>
        <taxon>Pseudomonadati</taxon>
        <taxon>Verrucomicrobiota</taxon>
        <taxon>Verrucomicrobiia</taxon>
        <taxon>Verrucomicrobiales</taxon>
        <taxon>Verrucomicrobiaceae</taxon>
        <taxon>Luteolibacter</taxon>
    </lineage>
</organism>
<dbReference type="SUPFAM" id="SSF56601">
    <property type="entry name" value="beta-lactamase/transpeptidase-like"/>
    <property type="match status" value="1"/>
</dbReference>
<evidence type="ECO:0000313" key="7">
    <source>
        <dbReference type="Proteomes" id="UP000600139"/>
    </source>
</evidence>
<evidence type="ECO:0000256" key="1">
    <source>
        <dbReference type="ARBA" id="ARBA00004370"/>
    </source>
</evidence>
<dbReference type="GO" id="GO:0004180">
    <property type="term" value="F:carboxypeptidase activity"/>
    <property type="evidence" value="ECO:0007669"/>
    <property type="project" value="UniProtKB-KW"/>
</dbReference>
<keyword evidence="2" id="KW-0121">Carboxypeptidase</keyword>
<evidence type="ECO:0000256" key="3">
    <source>
        <dbReference type="ARBA" id="ARBA00023136"/>
    </source>
</evidence>
<dbReference type="PANTHER" id="PTHR30627">
    <property type="entry name" value="PEPTIDOGLYCAN D,D-TRANSPEPTIDASE"/>
    <property type="match status" value="1"/>
</dbReference>
<dbReference type="InterPro" id="IPR005311">
    <property type="entry name" value="PBP_dimer"/>
</dbReference>